<sequence length="191" mass="20901">MKKSYLATLAAASLLATSGFATANDFVDNMGPYVGASYGLLNVDGDEDFDKEDNATKVFVGAQFHQAFALEAGYIDFGNYGNSIFNTDLDGYTLALKAGIPIGERFTVYAQGGNLWWKADINATDERSDVDGSDFFYGAGMSFALSESWQLLLEYTRFDVKFDRDEIGILAGIDSFDTKVDYASLGVKYTF</sequence>
<evidence type="ECO:0000256" key="1">
    <source>
        <dbReference type="ARBA" id="ARBA00022729"/>
    </source>
</evidence>
<evidence type="ECO:0000259" key="3">
    <source>
        <dbReference type="Pfam" id="PF13505"/>
    </source>
</evidence>
<keyword evidence="1 2" id="KW-0732">Signal</keyword>
<dbReference type="Pfam" id="PF13505">
    <property type="entry name" value="OMP_b-brl"/>
    <property type="match status" value="1"/>
</dbReference>
<keyword evidence="5" id="KW-1185">Reference proteome</keyword>
<dbReference type="RefSeq" id="WP_070048361.1">
    <property type="nucleotide sequence ID" value="NZ_CBCSDO010000001.1"/>
</dbReference>
<dbReference type="AlphaFoldDB" id="A0A1E7Q3P2"/>
<evidence type="ECO:0000313" key="5">
    <source>
        <dbReference type="Proteomes" id="UP000242258"/>
    </source>
</evidence>
<dbReference type="InterPro" id="IPR027385">
    <property type="entry name" value="Beta-barrel_OMP"/>
</dbReference>
<feature type="chain" id="PRO_5009200316" evidence="2">
    <location>
        <begin position="24"/>
        <end position="191"/>
    </location>
</feature>
<protein>
    <submittedName>
        <fullName evidence="4">Cell envelope biogenesis protein OmpA</fullName>
    </submittedName>
</protein>
<reference evidence="5" key="1">
    <citation type="submission" date="2016-09" db="EMBL/GenBank/DDBJ databases">
        <authorList>
            <person name="Wan X."/>
            <person name="Hou S."/>
        </authorList>
    </citation>
    <scope>NUCLEOTIDE SEQUENCE [LARGE SCALE GENOMIC DNA]</scope>
    <source>
        <strain evidence="5">KH87</strain>
    </source>
</reference>
<evidence type="ECO:0000256" key="2">
    <source>
        <dbReference type="SAM" id="SignalP"/>
    </source>
</evidence>
<dbReference type="InterPro" id="IPR011250">
    <property type="entry name" value="OMP/PagP_B-barrel"/>
</dbReference>
<dbReference type="EMBL" id="MKEK01000001">
    <property type="protein sequence ID" value="OEY68795.1"/>
    <property type="molecule type" value="Genomic_DNA"/>
</dbReference>
<name>A0A1E7Q3P2_9GAMM</name>
<organism evidence="4 5">
    <name type="scientific">Rheinheimera salexigens</name>
    <dbReference type="NCBI Taxonomy" id="1628148"/>
    <lineage>
        <taxon>Bacteria</taxon>
        <taxon>Pseudomonadati</taxon>
        <taxon>Pseudomonadota</taxon>
        <taxon>Gammaproteobacteria</taxon>
        <taxon>Chromatiales</taxon>
        <taxon>Chromatiaceae</taxon>
        <taxon>Rheinheimera</taxon>
    </lineage>
</organism>
<accession>A0A1E7Q3P2</accession>
<dbReference type="Gene3D" id="2.40.160.20">
    <property type="match status" value="1"/>
</dbReference>
<comment type="caution">
    <text evidence="4">The sequence shown here is derived from an EMBL/GenBank/DDBJ whole genome shotgun (WGS) entry which is preliminary data.</text>
</comment>
<dbReference type="STRING" id="1628148.BI198_03865"/>
<dbReference type="Proteomes" id="UP000242258">
    <property type="component" value="Unassembled WGS sequence"/>
</dbReference>
<proteinExistence type="predicted"/>
<dbReference type="SUPFAM" id="SSF56925">
    <property type="entry name" value="OMPA-like"/>
    <property type="match status" value="1"/>
</dbReference>
<feature type="signal peptide" evidence="2">
    <location>
        <begin position="1"/>
        <end position="23"/>
    </location>
</feature>
<dbReference type="OrthoDB" id="7620169at2"/>
<evidence type="ECO:0000313" key="4">
    <source>
        <dbReference type="EMBL" id="OEY68795.1"/>
    </source>
</evidence>
<feature type="domain" description="Outer membrane protein beta-barrel" evidence="3">
    <location>
        <begin position="8"/>
        <end position="191"/>
    </location>
</feature>
<gene>
    <name evidence="4" type="ORF">BI198_03865</name>
</gene>